<dbReference type="EMBL" id="MTYJ01000322">
    <property type="protein sequence ID" value="OWA53455.1"/>
    <property type="molecule type" value="Genomic_DNA"/>
</dbReference>
<accession>A0A9X6NGF9</accession>
<reference evidence="3" key="1">
    <citation type="submission" date="2017-01" db="EMBL/GenBank/DDBJ databases">
        <title>Comparative genomics of anhydrobiosis in the tardigrade Hypsibius dujardini.</title>
        <authorList>
            <person name="Yoshida Y."/>
            <person name="Koutsovoulos G."/>
            <person name="Laetsch D."/>
            <person name="Stevens L."/>
            <person name="Kumar S."/>
            <person name="Horikawa D."/>
            <person name="Ishino K."/>
            <person name="Komine S."/>
            <person name="Tomita M."/>
            <person name="Blaxter M."/>
            <person name="Arakawa K."/>
        </authorList>
    </citation>
    <scope>NUCLEOTIDE SEQUENCE [LARGE SCALE GENOMIC DNA]</scope>
    <source>
        <strain evidence="3">Z151</strain>
    </source>
</reference>
<organism evidence="2 3">
    <name type="scientific">Hypsibius exemplaris</name>
    <name type="common">Freshwater tardigrade</name>
    <dbReference type="NCBI Taxonomy" id="2072580"/>
    <lineage>
        <taxon>Eukaryota</taxon>
        <taxon>Metazoa</taxon>
        <taxon>Ecdysozoa</taxon>
        <taxon>Tardigrada</taxon>
        <taxon>Eutardigrada</taxon>
        <taxon>Parachela</taxon>
        <taxon>Hypsibioidea</taxon>
        <taxon>Hypsibiidae</taxon>
        <taxon>Hypsibius</taxon>
    </lineage>
</organism>
<proteinExistence type="predicted"/>
<feature type="compositionally biased region" description="Basic and acidic residues" evidence="1">
    <location>
        <begin position="1"/>
        <end position="10"/>
    </location>
</feature>
<sequence>MRNEVSDARVHALTTLAGRKTDRPTDPGEGPEGRTSSSSSSSDRQRRKSTCVTAINLLSSICPSVRQTVRPSDCPSVRQTVRPSDLYIPSGSPNFIHIYPTAGIFVEPEDSSRSGQLILFDILLRDGASASHPGTVKEANPVGADLAVIASVCVEGETGAIPRRRPRTKRQHPLCVDGCEWTLRAPPTAAASASAAFQSAAEMRFECEASCGVLLLRLCYFVPLAVSLVRGAAEWSAGAAPLPAACQPEHPRHRNIIHGSAGAIAA</sequence>
<gene>
    <name evidence="2" type="ORF">BV898_17883</name>
</gene>
<protein>
    <submittedName>
        <fullName evidence="2">Uncharacterized protein</fullName>
    </submittedName>
</protein>
<keyword evidence="3" id="KW-1185">Reference proteome</keyword>
<evidence type="ECO:0000256" key="1">
    <source>
        <dbReference type="SAM" id="MobiDB-lite"/>
    </source>
</evidence>
<evidence type="ECO:0000313" key="2">
    <source>
        <dbReference type="EMBL" id="OWA53455.1"/>
    </source>
</evidence>
<evidence type="ECO:0000313" key="3">
    <source>
        <dbReference type="Proteomes" id="UP000192578"/>
    </source>
</evidence>
<dbReference type="Proteomes" id="UP000192578">
    <property type="component" value="Unassembled WGS sequence"/>
</dbReference>
<feature type="region of interest" description="Disordered" evidence="1">
    <location>
        <begin position="1"/>
        <end position="46"/>
    </location>
</feature>
<dbReference type="AlphaFoldDB" id="A0A9X6NGF9"/>
<comment type="caution">
    <text evidence="2">The sequence shown here is derived from an EMBL/GenBank/DDBJ whole genome shotgun (WGS) entry which is preliminary data.</text>
</comment>
<name>A0A9X6NGF9_HYPEX</name>